<dbReference type="AlphaFoldDB" id="A0A1N7M684"/>
<dbReference type="OrthoDB" id="9791746at2"/>
<evidence type="ECO:0000313" key="7">
    <source>
        <dbReference type="EMBL" id="SIS81646.1"/>
    </source>
</evidence>
<keyword evidence="8" id="KW-1185">Reference proteome</keyword>
<keyword evidence="5" id="KW-0413">Isomerase</keyword>
<dbReference type="PROSITE" id="PS50198">
    <property type="entry name" value="PPIC_PPIASE_2"/>
    <property type="match status" value="1"/>
</dbReference>
<feature type="domain" description="PpiC" evidence="6">
    <location>
        <begin position="192"/>
        <end position="288"/>
    </location>
</feature>
<dbReference type="InterPro" id="IPR027304">
    <property type="entry name" value="Trigger_fact/SurA_dom_sf"/>
</dbReference>
<organism evidence="7 8">
    <name type="scientific">Rhodobacter aestuarii</name>
    <dbReference type="NCBI Taxonomy" id="453582"/>
    <lineage>
        <taxon>Bacteria</taxon>
        <taxon>Pseudomonadati</taxon>
        <taxon>Pseudomonadota</taxon>
        <taxon>Alphaproteobacteria</taxon>
        <taxon>Rhodobacterales</taxon>
        <taxon>Rhodobacter group</taxon>
        <taxon>Rhodobacter</taxon>
    </lineage>
</organism>
<name>A0A1N7M684_9RHOB</name>
<keyword evidence="5" id="KW-0697">Rotamase</keyword>
<dbReference type="EMBL" id="FTOG01000005">
    <property type="protein sequence ID" value="SIS81646.1"/>
    <property type="molecule type" value="Genomic_DNA"/>
</dbReference>
<dbReference type="STRING" id="453582.SAMN05421580_105145"/>
<evidence type="ECO:0000256" key="3">
    <source>
        <dbReference type="ARBA" id="ARBA00030642"/>
    </source>
</evidence>
<protein>
    <recommendedName>
        <fullName evidence="1">Parvulin-like PPIase</fullName>
    </recommendedName>
    <alternativeName>
        <fullName evidence="3">Peptidyl-prolyl cis-trans isomerase plp</fullName>
    </alternativeName>
    <alternativeName>
        <fullName evidence="4">Rotamase plp</fullName>
    </alternativeName>
</protein>
<dbReference type="Pfam" id="PF00639">
    <property type="entry name" value="Rotamase"/>
    <property type="match status" value="1"/>
</dbReference>
<evidence type="ECO:0000256" key="5">
    <source>
        <dbReference type="PROSITE-ProRule" id="PRU00278"/>
    </source>
</evidence>
<evidence type="ECO:0000259" key="6">
    <source>
        <dbReference type="PROSITE" id="PS50198"/>
    </source>
</evidence>
<accession>A0A1N7M684</accession>
<dbReference type="InterPro" id="IPR000297">
    <property type="entry name" value="PPIase_PpiC"/>
</dbReference>
<dbReference type="Gene3D" id="1.10.4030.10">
    <property type="entry name" value="Porin chaperone SurA, peptide-binding domain"/>
    <property type="match status" value="1"/>
</dbReference>
<evidence type="ECO:0000256" key="2">
    <source>
        <dbReference type="ARBA" id="ARBA00022729"/>
    </source>
</evidence>
<dbReference type="PANTHER" id="PTHR47637">
    <property type="entry name" value="CHAPERONE SURA"/>
    <property type="match status" value="1"/>
</dbReference>
<dbReference type="InterPro" id="IPR046357">
    <property type="entry name" value="PPIase_dom_sf"/>
</dbReference>
<dbReference type="PANTHER" id="PTHR47637:SF1">
    <property type="entry name" value="CHAPERONE SURA"/>
    <property type="match status" value="1"/>
</dbReference>
<dbReference type="Gene3D" id="3.10.50.40">
    <property type="match status" value="1"/>
</dbReference>
<dbReference type="InterPro" id="IPR050280">
    <property type="entry name" value="OMP_Chaperone_SurA"/>
</dbReference>
<dbReference type="GO" id="GO:0003755">
    <property type="term" value="F:peptidyl-prolyl cis-trans isomerase activity"/>
    <property type="evidence" value="ECO:0007669"/>
    <property type="project" value="UniProtKB-KW"/>
</dbReference>
<dbReference type="SUPFAM" id="SSF109998">
    <property type="entry name" value="Triger factor/SurA peptide-binding domain-like"/>
    <property type="match status" value="1"/>
</dbReference>
<sequence>MGRHGSADAKCAAATTHDEWKTERMKRHFSLLLAPLLALSLVTGAAPMAQAQSSQFAPVIRVNNLGITGYEIAQRTRFMELLGAKGDIRKQAEDALIEDRLRMWKARADGISLAPGAVQQGMSEFAARANLTAEEFVKALGEAGVDAQTYRDFVAAGMIWREVVKAHFAGRIQATDADVARALALETPKAEMTQVLLSEVIVRVGGGGEAEAMAKARRASAARTEAEFAEVAREISSSTSSRKGGQLDWMPIEGLPAEVRGAVMNLRPGRTTAPLSMPNAVAVFFMRGIDEGGDVAPGEQAVGYATLLLGATGAEETASLAAKVAADANTCDDLYSVARDLPAERLERVEGARRGELPADVAAAVSRLDAGETKVLRRGPNDVLVMLCDRGRAINTALGETGPSTDAVRNQIVNQRVAVMADALLDELKAEAVIVRP</sequence>
<dbReference type="Proteomes" id="UP000186221">
    <property type="component" value="Unassembled WGS sequence"/>
</dbReference>
<reference evidence="8" key="1">
    <citation type="submission" date="2017-01" db="EMBL/GenBank/DDBJ databases">
        <authorList>
            <person name="Varghese N."/>
            <person name="Submissions S."/>
        </authorList>
    </citation>
    <scope>NUCLEOTIDE SEQUENCE [LARGE SCALE GENOMIC DNA]</scope>
    <source>
        <strain evidence="8">DSM 19945</strain>
    </source>
</reference>
<keyword evidence="2" id="KW-0732">Signal</keyword>
<evidence type="ECO:0000256" key="4">
    <source>
        <dbReference type="ARBA" id="ARBA00031484"/>
    </source>
</evidence>
<evidence type="ECO:0000256" key="1">
    <source>
        <dbReference type="ARBA" id="ARBA00018370"/>
    </source>
</evidence>
<evidence type="ECO:0000313" key="8">
    <source>
        <dbReference type="Proteomes" id="UP000186221"/>
    </source>
</evidence>
<proteinExistence type="predicted"/>
<gene>
    <name evidence="7" type="ORF">SAMN05421580_105145</name>
</gene>
<dbReference type="SUPFAM" id="SSF54534">
    <property type="entry name" value="FKBP-like"/>
    <property type="match status" value="1"/>
</dbReference>